<organism evidence="2 3">
    <name type="scientific">Mangrovicoccus algicola</name>
    <dbReference type="NCBI Taxonomy" id="2771008"/>
    <lineage>
        <taxon>Bacteria</taxon>
        <taxon>Pseudomonadati</taxon>
        <taxon>Pseudomonadota</taxon>
        <taxon>Alphaproteobacteria</taxon>
        <taxon>Rhodobacterales</taxon>
        <taxon>Paracoccaceae</taxon>
        <taxon>Mangrovicoccus</taxon>
    </lineage>
</organism>
<comment type="caution">
    <text evidence="2">The sequence shown here is derived from an EMBL/GenBank/DDBJ whole genome shotgun (WGS) entry which is preliminary data.</text>
</comment>
<dbReference type="InterPro" id="IPR007730">
    <property type="entry name" value="SPOR-like_dom"/>
</dbReference>
<dbReference type="PROSITE" id="PS51724">
    <property type="entry name" value="SPOR"/>
    <property type="match status" value="1"/>
</dbReference>
<dbReference type="GO" id="GO:0042834">
    <property type="term" value="F:peptidoglycan binding"/>
    <property type="evidence" value="ECO:0007669"/>
    <property type="project" value="InterPro"/>
</dbReference>
<evidence type="ECO:0000259" key="1">
    <source>
        <dbReference type="PROSITE" id="PS51724"/>
    </source>
</evidence>
<proteinExistence type="predicted"/>
<dbReference type="RefSeq" id="WP_193183947.1">
    <property type="nucleotide sequence ID" value="NZ_JACVXA010000045.1"/>
</dbReference>
<dbReference type="InterPro" id="IPR036680">
    <property type="entry name" value="SPOR-like_sf"/>
</dbReference>
<gene>
    <name evidence="2" type="ORF">ICN82_14205</name>
</gene>
<dbReference type="Pfam" id="PF05036">
    <property type="entry name" value="SPOR"/>
    <property type="match status" value="1"/>
</dbReference>
<reference evidence="2" key="1">
    <citation type="submission" date="2020-09" db="EMBL/GenBank/DDBJ databases">
        <title>A novel bacterium of genus Mangrovicoccus, isolated from South China Sea.</title>
        <authorList>
            <person name="Huang H."/>
            <person name="Mo K."/>
            <person name="Hu Y."/>
        </authorList>
    </citation>
    <scope>NUCLEOTIDE SEQUENCE</scope>
    <source>
        <strain evidence="2">HB182678</strain>
    </source>
</reference>
<dbReference type="Gene3D" id="3.30.70.1070">
    <property type="entry name" value="Sporulation related repeat"/>
    <property type="match status" value="1"/>
</dbReference>
<evidence type="ECO:0000313" key="2">
    <source>
        <dbReference type="EMBL" id="MBE3639349.1"/>
    </source>
</evidence>
<name>A0A8J6YZ62_9RHOB</name>
<keyword evidence="3" id="KW-1185">Reference proteome</keyword>
<dbReference type="Proteomes" id="UP000609121">
    <property type="component" value="Unassembled WGS sequence"/>
</dbReference>
<accession>A0A8J6YZ62</accession>
<evidence type="ECO:0000313" key="3">
    <source>
        <dbReference type="Proteomes" id="UP000609121"/>
    </source>
</evidence>
<dbReference type="EMBL" id="JACVXA010000045">
    <property type="protein sequence ID" value="MBE3639349.1"/>
    <property type="molecule type" value="Genomic_DNA"/>
</dbReference>
<dbReference type="SUPFAM" id="SSF110997">
    <property type="entry name" value="Sporulation related repeat"/>
    <property type="match status" value="1"/>
</dbReference>
<protein>
    <submittedName>
        <fullName evidence="2">SPOR domain-containing protein</fullName>
    </submittedName>
</protein>
<sequence length="132" mass="14040">DAAGCAHVAVKLGGRALWAPLVGAEGAPVCAPAPQAAVVPAVPRKSRVRSPQFPEPGYYIQVAAFRQTANADQTVRWLQGAGLEALRQDFPRRHGVLRLIYAGPFGDRAALAAGLAAVRGLGFRDAFVWDRR</sequence>
<dbReference type="AlphaFoldDB" id="A0A8J6YZ62"/>
<feature type="domain" description="SPOR" evidence="1">
    <location>
        <begin position="52"/>
        <end position="131"/>
    </location>
</feature>
<feature type="non-terminal residue" evidence="2">
    <location>
        <position position="1"/>
    </location>
</feature>